<sequence length="445" mass="47754">MTDSESPGADLLDEVRVAVIRYVQLPTEHVEVAITLWIAASHAVSALHTAPRLAIRSPEKRCGKSRLLDLVGALSRNAMPTANISAAVLYRVMGTDKKPTLIIDEADTVWGTKKAAEQNEDLRGLVNAGFERGRPTLRYDAAARRVEELETFGFVALAGIGALPDTITDRAVNVTMRRRRPGEHVAPFRSRRDGGPLQDLRGRVGSWIASRLGEIARTIPELPVEDRAADVWEALVIIADIAGGDWPKLAREAALALTAEQEEEERDSTTLQLLTDIREAFAAAAVGFLESKDLVNKLRGVAESPWGSEGVDLSAMKLAARVKAFGVRPVRNVTGTARGYRLEDFTDPFTRYLGSFSGGNPSEAVKASKQQLSPSDDLDGLTAQPVKASDGSDDLTTRPVNPSNAKPAVSRDSDALTGLDDPTPGTCTACGWSVDSAGHATNCAR</sequence>
<evidence type="ECO:0000259" key="2">
    <source>
        <dbReference type="Pfam" id="PF12307"/>
    </source>
</evidence>
<dbReference type="Proteomes" id="UP001597183">
    <property type="component" value="Unassembled WGS sequence"/>
</dbReference>
<keyword evidence="4" id="KW-1185">Reference proteome</keyword>
<protein>
    <submittedName>
        <fullName evidence="3">DUF3631 domain-containing protein</fullName>
    </submittedName>
</protein>
<comment type="caution">
    <text evidence="3">The sequence shown here is derived from an EMBL/GenBank/DDBJ whole genome shotgun (WGS) entry which is preliminary data.</text>
</comment>
<organism evidence="3 4">
    <name type="scientific">Actinoplanes sichuanensis</name>
    <dbReference type="NCBI Taxonomy" id="512349"/>
    <lineage>
        <taxon>Bacteria</taxon>
        <taxon>Bacillati</taxon>
        <taxon>Actinomycetota</taxon>
        <taxon>Actinomycetes</taxon>
        <taxon>Micromonosporales</taxon>
        <taxon>Micromonosporaceae</taxon>
        <taxon>Actinoplanes</taxon>
    </lineage>
</organism>
<dbReference type="EMBL" id="JBHTMK010000019">
    <property type="protein sequence ID" value="MFD1366934.1"/>
    <property type="molecule type" value="Genomic_DNA"/>
</dbReference>
<feature type="region of interest" description="Disordered" evidence="1">
    <location>
        <begin position="360"/>
        <end position="422"/>
    </location>
</feature>
<dbReference type="RefSeq" id="WP_317787817.1">
    <property type="nucleotide sequence ID" value="NZ_AP028461.1"/>
</dbReference>
<dbReference type="Pfam" id="PF12307">
    <property type="entry name" value="DUF3631"/>
    <property type="match status" value="1"/>
</dbReference>
<proteinExistence type="predicted"/>
<gene>
    <name evidence="3" type="ORF">ACFQ5G_16400</name>
</gene>
<name>A0ABW4A8S2_9ACTN</name>
<evidence type="ECO:0000256" key="1">
    <source>
        <dbReference type="SAM" id="MobiDB-lite"/>
    </source>
</evidence>
<evidence type="ECO:0000313" key="4">
    <source>
        <dbReference type="Proteomes" id="UP001597183"/>
    </source>
</evidence>
<feature type="domain" description="DUF3631" evidence="2">
    <location>
        <begin position="176"/>
        <end position="352"/>
    </location>
</feature>
<reference evidence="4" key="1">
    <citation type="journal article" date="2019" name="Int. J. Syst. Evol. Microbiol.">
        <title>The Global Catalogue of Microorganisms (GCM) 10K type strain sequencing project: providing services to taxonomists for standard genome sequencing and annotation.</title>
        <authorList>
            <consortium name="The Broad Institute Genomics Platform"/>
            <consortium name="The Broad Institute Genome Sequencing Center for Infectious Disease"/>
            <person name="Wu L."/>
            <person name="Ma J."/>
        </authorList>
    </citation>
    <scope>NUCLEOTIDE SEQUENCE [LARGE SCALE GENOMIC DNA]</scope>
    <source>
        <strain evidence="4">CCM 7526</strain>
    </source>
</reference>
<accession>A0ABW4A8S2</accession>
<dbReference type="InterPro" id="IPR022081">
    <property type="entry name" value="DUF3631"/>
</dbReference>
<evidence type="ECO:0000313" key="3">
    <source>
        <dbReference type="EMBL" id="MFD1366934.1"/>
    </source>
</evidence>